<proteinExistence type="predicted"/>
<feature type="transmembrane region" description="Helical" evidence="6">
    <location>
        <begin position="36"/>
        <end position="56"/>
    </location>
</feature>
<feature type="transmembrane region" description="Helical" evidence="6">
    <location>
        <begin position="213"/>
        <end position="231"/>
    </location>
</feature>
<dbReference type="PRINTS" id="PR01434">
    <property type="entry name" value="NADHDHGNASE5"/>
</dbReference>
<keyword evidence="3 6" id="KW-1133">Transmembrane helix</keyword>
<evidence type="ECO:0000256" key="5">
    <source>
        <dbReference type="RuleBase" id="RU000320"/>
    </source>
</evidence>
<evidence type="ECO:0000259" key="8">
    <source>
        <dbReference type="Pfam" id="PF00662"/>
    </source>
</evidence>
<evidence type="ECO:0000256" key="4">
    <source>
        <dbReference type="ARBA" id="ARBA00023136"/>
    </source>
</evidence>
<feature type="transmembrane region" description="Helical" evidence="6">
    <location>
        <begin position="327"/>
        <end position="352"/>
    </location>
</feature>
<feature type="domain" description="NADH-Ubiquinone oxidoreductase (complex I) chain 5 N-terminal" evidence="8">
    <location>
        <begin position="68"/>
        <end position="115"/>
    </location>
</feature>
<keyword evidence="4 6" id="KW-0472">Membrane</keyword>
<dbReference type="EMBL" id="CP097289">
    <property type="protein sequence ID" value="UQT56941.1"/>
    <property type="molecule type" value="Genomic_DNA"/>
</dbReference>
<feature type="transmembrane region" description="Helical" evidence="6">
    <location>
        <begin position="303"/>
        <end position="321"/>
    </location>
</feature>
<feature type="transmembrane region" description="Helical" evidence="6">
    <location>
        <begin position="641"/>
        <end position="662"/>
    </location>
</feature>
<feature type="transmembrane region" description="Helical" evidence="6">
    <location>
        <begin position="269"/>
        <end position="296"/>
    </location>
</feature>
<evidence type="ECO:0000259" key="7">
    <source>
        <dbReference type="Pfam" id="PF00361"/>
    </source>
</evidence>
<evidence type="ECO:0000256" key="2">
    <source>
        <dbReference type="ARBA" id="ARBA00022692"/>
    </source>
</evidence>
<keyword evidence="2 5" id="KW-0812">Transmembrane</keyword>
<feature type="transmembrane region" description="Helical" evidence="6">
    <location>
        <begin position="464"/>
        <end position="484"/>
    </location>
</feature>
<feature type="transmembrane region" description="Helical" evidence="6">
    <location>
        <begin position="112"/>
        <end position="131"/>
    </location>
</feature>
<dbReference type="PRINTS" id="PR01435">
    <property type="entry name" value="NPOXDRDTASE5"/>
</dbReference>
<dbReference type="PANTHER" id="PTHR42829:SF2">
    <property type="entry name" value="NADH-UBIQUINONE OXIDOREDUCTASE CHAIN 5"/>
    <property type="match status" value="1"/>
</dbReference>
<feature type="transmembrane region" description="Helical" evidence="6">
    <location>
        <begin position="373"/>
        <end position="394"/>
    </location>
</feature>
<sequence length="664" mass="68089">MTTTTLAVLVPLLPFLGAVAGLLLGRTVPGLVRPLAVLPTLAALVIAVLVAARHGGGADIDSATELTPTGSVPIELALHIDGFAALVAVLVGVVASCVQIYSTGYLRDDPRYPSYAALVSLFTSAMLLVVYSGDLMVLLVGWEIMGICSYFLVGHYWETPEARAASLKAFLVTKLGDVPFLIGLFALAVDAGSFRITTILAKVADGGLDHPTLIALLLLAGVAGKSAQFPLHTWLPDAMAGPTPVSALIHAATMVAAGVYFVARLLPVFAASSAALVVLAVMAAVTMAGSALAALAQDDIKRVLAYSTIGQLGYLTGALAVGDRGAAVFHLLSHGAFKALLFLGAGVIIHAAGTNSLAAMSRMKGLRDRVPDAFWTMTVALLALAAIPPFSGFFSKEAVLGAAEHAATGHSETAPTAAGWIVLVAGLVTALLTAAYATRLWLLAFNGQGPAAPDHGRQPITMTAVLWVLAVPSLAFGLTVGVLPDWFDGHSLTPTLTTSVLGTGLALVGGLVTYGAWRHTTALAVRHPMGAVAVDAGADGGLVEAEAIATHTPAYGDVAAAHDPADPGRLLLGPLHRHAAVGFHLDALYAALFVRPVQAAARLVRFLDREVVDTYVRGAGTAPRWLGAAVRRAQTGNVQTYLSALLAGTVVLAVAAVLVATVGA</sequence>
<name>A0ABY4PT64_9ACTN</name>
<dbReference type="EC" id="1.6.5.-" evidence="9"/>
<dbReference type="Pfam" id="PF00361">
    <property type="entry name" value="Proton_antipo_M"/>
    <property type="match status" value="1"/>
</dbReference>
<evidence type="ECO:0000256" key="3">
    <source>
        <dbReference type="ARBA" id="ARBA00022989"/>
    </source>
</evidence>
<reference evidence="9 10" key="1">
    <citation type="submission" date="2022-05" db="EMBL/GenBank/DDBJ databases">
        <authorList>
            <person name="Zhou X."/>
            <person name="Li K."/>
            <person name="Man Y."/>
        </authorList>
    </citation>
    <scope>NUCLEOTIDE SEQUENCE [LARGE SCALE GENOMIC DNA]</scope>
    <source>
        <strain evidence="9 10">MS405</strain>
    </source>
</reference>
<dbReference type="InterPro" id="IPR001516">
    <property type="entry name" value="Proton_antipo_N"/>
</dbReference>
<evidence type="ECO:0000256" key="6">
    <source>
        <dbReference type="SAM" id="Phobius"/>
    </source>
</evidence>
<dbReference type="NCBIfam" id="TIGR01974">
    <property type="entry name" value="NDH_I_L"/>
    <property type="match status" value="1"/>
</dbReference>
<dbReference type="Gene3D" id="1.20.5.2700">
    <property type="match status" value="1"/>
</dbReference>
<feature type="transmembrane region" description="Helical" evidence="6">
    <location>
        <begin position="76"/>
        <end position="100"/>
    </location>
</feature>
<dbReference type="Pfam" id="PF00662">
    <property type="entry name" value="Proton_antipo_N"/>
    <property type="match status" value="1"/>
</dbReference>
<keyword evidence="9" id="KW-0560">Oxidoreductase</keyword>
<feature type="transmembrane region" description="Helical" evidence="6">
    <location>
        <begin position="6"/>
        <end position="24"/>
    </location>
</feature>
<feature type="transmembrane region" description="Helical" evidence="6">
    <location>
        <begin position="243"/>
        <end position="263"/>
    </location>
</feature>
<dbReference type="PANTHER" id="PTHR42829">
    <property type="entry name" value="NADH-UBIQUINONE OXIDOREDUCTASE CHAIN 5"/>
    <property type="match status" value="1"/>
</dbReference>
<dbReference type="GO" id="GO:0016491">
    <property type="term" value="F:oxidoreductase activity"/>
    <property type="evidence" value="ECO:0007669"/>
    <property type="project" value="UniProtKB-KW"/>
</dbReference>
<dbReference type="InterPro" id="IPR018393">
    <property type="entry name" value="NADHpl_OxRdtase_5_subgr"/>
</dbReference>
<gene>
    <name evidence="9" type="ORF">M4V62_18555</name>
</gene>
<accession>A0ABY4PT64</accession>
<evidence type="ECO:0000256" key="1">
    <source>
        <dbReference type="ARBA" id="ARBA00004127"/>
    </source>
</evidence>
<protein>
    <submittedName>
        <fullName evidence="9">NADH-quinone oxidoreductase subunit L</fullName>
        <ecNumber evidence="9">1.6.5.-</ecNumber>
    </submittedName>
</protein>
<dbReference type="RefSeq" id="WP_249588363.1">
    <property type="nucleotide sequence ID" value="NZ_BAAAQL010000037.1"/>
</dbReference>
<feature type="domain" description="NADH:quinone oxidoreductase/Mrp antiporter transmembrane" evidence="7">
    <location>
        <begin position="132"/>
        <end position="404"/>
    </location>
</feature>
<dbReference type="InterPro" id="IPR001750">
    <property type="entry name" value="ND/Mrp_TM"/>
</dbReference>
<keyword evidence="10" id="KW-1185">Reference proteome</keyword>
<organism evidence="9 10">
    <name type="scientific">Streptomyces durmitorensis</name>
    <dbReference type="NCBI Taxonomy" id="319947"/>
    <lineage>
        <taxon>Bacteria</taxon>
        <taxon>Bacillati</taxon>
        <taxon>Actinomycetota</taxon>
        <taxon>Actinomycetes</taxon>
        <taxon>Kitasatosporales</taxon>
        <taxon>Streptomycetaceae</taxon>
        <taxon>Streptomyces</taxon>
    </lineage>
</organism>
<evidence type="ECO:0000313" key="9">
    <source>
        <dbReference type="EMBL" id="UQT56941.1"/>
    </source>
</evidence>
<evidence type="ECO:0000313" key="10">
    <source>
        <dbReference type="Proteomes" id="UP000829992"/>
    </source>
</evidence>
<feature type="transmembrane region" description="Helical" evidence="6">
    <location>
        <begin position="417"/>
        <end position="443"/>
    </location>
</feature>
<dbReference type="Proteomes" id="UP000829992">
    <property type="component" value="Chromosome"/>
</dbReference>
<feature type="transmembrane region" description="Helical" evidence="6">
    <location>
        <begin position="496"/>
        <end position="517"/>
    </location>
</feature>
<comment type="subcellular location">
    <subcellularLocation>
        <location evidence="1">Endomembrane system</location>
        <topology evidence="1">Multi-pass membrane protein</topology>
    </subcellularLocation>
    <subcellularLocation>
        <location evidence="5">Membrane</location>
        <topology evidence="5">Multi-pass membrane protein</topology>
    </subcellularLocation>
</comment>
<feature type="transmembrane region" description="Helical" evidence="6">
    <location>
        <begin position="137"/>
        <end position="157"/>
    </location>
</feature>
<dbReference type="InterPro" id="IPR003945">
    <property type="entry name" value="NU5C-like"/>
</dbReference>
<feature type="transmembrane region" description="Helical" evidence="6">
    <location>
        <begin position="178"/>
        <end position="201"/>
    </location>
</feature>